<dbReference type="NCBIfam" id="TIGR00706">
    <property type="entry name" value="SppA_dom"/>
    <property type="match status" value="1"/>
</dbReference>
<evidence type="ECO:0000256" key="6">
    <source>
        <dbReference type="SAM" id="Phobius"/>
    </source>
</evidence>
<dbReference type="GO" id="GO:0006508">
    <property type="term" value="P:proteolysis"/>
    <property type="evidence" value="ECO:0007669"/>
    <property type="project" value="UniProtKB-KW"/>
</dbReference>
<keyword evidence="6" id="KW-0812">Transmembrane</keyword>
<feature type="transmembrane region" description="Helical" evidence="6">
    <location>
        <begin position="61"/>
        <end position="84"/>
    </location>
</feature>
<dbReference type="EC" id="3.4.21.-" evidence="8"/>
<evidence type="ECO:0000256" key="5">
    <source>
        <dbReference type="SAM" id="MobiDB-lite"/>
    </source>
</evidence>
<sequence>MNDNTDQNATTSPAAANYQPPMPTPPPPMPTPPPPPPSAQPPCCPLLHQQPPPRKSRAGKIGCLLAIIFCAIAFFATMAVIGAITSAMDKFDFTSGNTITKPAPKIVTEVIRPGFGLDTIAVISVNGVITSSDIYQAASARRICNELRYAREDDSVVAIIIDMNTPGGEVTASDEILNEVRQCRDAGKPVVTCMHAIGASGGYFIASGSDWIIANRHTFTGSIGVIMSTLNYTALLDKIGVQSEVYRSGAMKDMLNGGRPRTELEKTYVQELILKTFTEFAQVVADGRSKAFVNVDAVKAATFADGRVLTGDSALQEGLIDQLGYFDDAIAKATELSNATAPAIVSYSQRASFLDVLLSMKLPGAFDLRQIAPVRGVTIEPGKPYFLAPEFL</sequence>
<protein>
    <submittedName>
        <fullName evidence="8">Protease-4</fullName>
        <ecNumber evidence="8">3.4.21.-</ecNumber>
    </submittedName>
</protein>
<keyword evidence="4" id="KW-0720">Serine protease</keyword>
<evidence type="ECO:0000256" key="4">
    <source>
        <dbReference type="ARBA" id="ARBA00022825"/>
    </source>
</evidence>
<evidence type="ECO:0000313" key="8">
    <source>
        <dbReference type="EMBL" id="MDQ0289905.1"/>
    </source>
</evidence>
<feature type="domain" description="Peptidase S49" evidence="7">
    <location>
        <begin position="184"/>
        <end position="338"/>
    </location>
</feature>
<organism evidence="8 9">
    <name type="scientific">Oligosphaera ethanolica</name>
    <dbReference type="NCBI Taxonomy" id="760260"/>
    <lineage>
        <taxon>Bacteria</taxon>
        <taxon>Pseudomonadati</taxon>
        <taxon>Lentisphaerota</taxon>
        <taxon>Oligosphaeria</taxon>
        <taxon>Oligosphaerales</taxon>
        <taxon>Oligosphaeraceae</taxon>
        <taxon>Oligosphaera</taxon>
    </lineage>
</organism>
<dbReference type="InterPro" id="IPR004635">
    <property type="entry name" value="Pept_S49_SppA"/>
</dbReference>
<dbReference type="RefSeq" id="WP_307261344.1">
    <property type="nucleotide sequence ID" value="NZ_JAUSVL010000001.1"/>
</dbReference>
<dbReference type="InterPro" id="IPR047272">
    <property type="entry name" value="S49_SppA_C"/>
</dbReference>
<keyword evidence="9" id="KW-1185">Reference proteome</keyword>
<accession>A0AAE3VGE4</accession>
<evidence type="ECO:0000256" key="3">
    <source>
        <dbReference type="ARBA" id="ARBA00022801"/>
    </source>
</evidence>
<dbReference type="AlphaFoldDB" id="A0AAE3VGE4"/>
<comment type="caution">
    <text evidence="8">The sequence shown here is derived from an EMBL/GenBank/DDBJ whole genome shotgun (WGS) entry which is preliminary data.</text>
</comment>
<feature type="compositionally biased region" description="Pro residues" evidence="5">
    <location>
        <begin position="20"/>
        <end position="44"/>
    </location>
</feature>
<comment type="similarity">
    <text evidence="1">Belongs to the peptidase S49 family.</text>
</comment>
<keyword evidence="6" id="KW-1133">Transmembrane helix</keyword>
<keyword evidence="6" id="KW-0472">Membrane</keyword>
<evidence type="ECO:0000259" key="7">
    <source>
        <dbReference type="Pfam" id="PF01343"/>
    </source>
</evidence>
<evidence type="ECO:0000256" key="1">
    <source>
        <dbReference type="ARBA" id="ARBA00008683"/>
    </source>
</evidence>
<dbReference type="SUPFAM" id="SSF52096">
    <property type="entry name" value="ClpP/crotonase"/>
    <property type="match status" value="1"/>
</dbReference>
<dbReference type="PANTHER" id="PTHR42987:SF4">
    <property type="entry name" value="PROTEASE SOHB-RELATED"/>
    <property type="match status" value="1"/>
</dbReference>
<feature type="compositionally biased region" description="Polar residues" evidence="5">
    <location>
        <begin position="1"/>
        <end position="14"/>
    </location>
</feature>
<dbReference type="Pfam" id="PF01343">
    <property type="entry name" value="Peptidase_S49"/>
    <property type="match status" value="1"/>
</dbReference>
<dbReference type="PANTHER" id="PTHR42987">
    <property type="entry name" value="PEPTIDASE S49"/>
    <property type="match status" value="1"/>
</dbReference>
<name>A0AAE3VGE4_9BACT</name>
<keyword evidence="2 8" id="KW-0645">Protease</keyword>
<feature type="region of interest" description="Disordered" evidence="5">
    <location>
        <begin position="1"/>
        <end position="51"/>
    </location>
</feature>
<proteinExistence type="inferred from homology"/>
<reference evidence="8" key="1">
    <citation type="submission" date="2023-07" db="EMBL/GenBank/DDBJ databases">
        <title>Genomic Encyclopedia of Type Strains, Phase IV (KMG-IV): sequencing the most valuable type-strain genomes for metagenomic binning, comparative biology and taxonomic classification.</title>
        <authorList>
            <person name="Goeker M."/>
        </authorList>
    </citation>
    <scope>NUCLEOTIDE SEQUENCE</scope>
    <source>
        <strain evidence="8">DSM 24202</strain>
    </source>
</reference>
<gene>
    <name evidence="8" type="ORF">J3R75_002012</name>
</gene>
<dbReference type="Gene3D" id="3.90.226.10">
    <property type="entry name" value="2-enoyl-CoA Hydratase, Chain A, domain 1"/>
    <property type="match status" value="2"/>
</dbReference>
<dbReference type="Proteomes" id="UP001238163">
    <property type="component" value="Unassembled WGS sequence"/>
</dbReference>
<evidence type="ECO:0000256" key="2">
    <source>
        <dbReference type="ARBA" id="ARBA00022670"/>
    </source>
</evidence>
<evidence type="ECO:0000313" key="9">
    <source>
        <dbReference type="Proteomes" id="UP001238163"/>
    </source>
</evidence>
<dbReference type="InterPro" id="IPR002142">
    <property type="entry name" value="Peptidase_S49"/>
</dbReference>
<dbReference type="InterPro" id="IPR029045">
    <property type="entry name" value="ClpP/crotonase-like_dom_sf"/>
</dbReference>
<dbReference type="EMBL" id="JAUSVL010000001">
    <property type="protein sequence ID" value="MDQ0289905.1"/>
    <property type="molecule type" value="Genomic_DNA"/>
</dbReference>
<keyword evidence="3 8" id="KW-0378">Hydrolase</keyword>
<dbReference type="CDD" id="cd07023">
    <property type="entry name" value="S49_Sppa_N_C"/>
    <property type="match status" value="1"/>
</dbReference>
<dbReference type="GO" id="GO:0008236">
    <property type="term" value="F:serine-type peptidase activity"/>
    <property type="evidence" value="ECO:0007669"/>
    <property type="project" value="UniProtKB-KW"/>
</dbReference>